<dbReference type="Proteomes" id="UP000828390">
    <property type="component" value="Unassembled WGS sequence"/>
</dbReference>
<dbReference type="AlphaFoldDB" id="A0A9D3YVK6"/>
<comment type="caution">
    <text evidence="1">The sequence shown here is derived from an EMBL/GenBank/DDBJ whole genome shotgun (WGS) entry which is preliminary data.</text>
</comment>
<reference evidence="1" key="2">
    <citation type="submission" date="2020-11" db="EMBL/GenBank/DDBJ databases">
        <authorList>
            <person name="McCartney M.A."/>
            <person name="Auch B."/>
            <person name="Kono T."/>
            <person name="Mallez S."/>
            <person name="Becker A."/>
            <person name="Gohl D.M."/>
            <person name="Silverstein K.A.T."/>
            <person name="Koren S."/>
            <person name="Bechman K.B."/>
            <person name="Herman A."/>
            <person name="Abrahante J.E."/>
            <person name="Garbe J."/>
        </authorList>
    </citation>
    <scope>NUCLEOTIDE SEQUENCE</scope>
    <source>
        <strain evidence="1">Duluth1</strain>
        <tissue evidence="1">Whole animal</tissue>
    </source>
</reference>
<organism evidence="1 2">
    <name type="scientific">Dreissena polymorpha</name>
    <name type="common">Zebra mussel</name>
    <name type="synonym">Mytilus polymorpha</name>
    <dbReference type="NCBI Taxonomy" id="45954"/>
    <lineage>
        <taxon>Eukaryota</taxon>
        <taxon>Metazoa</taxon>
        <taxon>Spiralia</taxon>
        <taxon>Lophotrochozoa</taxon>
        <taxon>Mollusca</taxon>
        <taxon>Bivalvia</taxon>
        <taxon>Autobranchia</taxon>
        <taxon>Heteroconchia</taxon>
        <taxon>Euheterodonta</taxon>
        <taxon>Imparidentia</taxon>
        <taxon>Neoheterodontei</taxon>
        <taxon>Myida</taxon>
        <taxon>Dreissenoidea</taxon>
        <taxon>Dreissenidae</taxon>
        <taxon>Dreissena</taxon>
    </lineage>
</organism>
<proteinExistence type="predicted"/>
<keyword evidence="2" id="KW-1185">Reference proteome</keyword>
<name>A0A9D3YVK6_DREPO</name>
<accession>A0A9D3YVK6</accession>
<evidence type="ECO:0000313" key="2">
    <source>
        <dbReference type="Proteomes" id="UP000828390"/>
    </source>
</evidence>
<dbReference type="EMBL" id="JAIWYP010000014">
    <property type="protein sequence ID" value="KAH3706629.1"/>
    <property type="molecule type" value="Genomic_DNA"/>
</dbReference>
<reference evidence="1" key="1">
    <citation type="journal article" date="2019" name="bioRxiv">
        <title>The Genome of the Zebra Mussel, Dreissena polymorpha: A Resource for Invasive Species Research.</title>
        <authorList>
            <person name="McCartney M.A."/>
            <person name="Auch B."/>
            <person name="Kono T."/>
            <person name="Mallez S."/>
            <person name="Zhang Y."/>
            <person name="Obille A."/>
            <person name="Becker A."/>
            <person name="Abrahante J.E."/>
            <person name="Garbe J."/>
            <person name="Badalamenti J.P."/>
            <person name="Herman A."/>
            <person name="Mangelson H."/>
            <person name="Liachko I."/>
            <person name="Sullivan S."/>
            <person name="Sone E.D."/>
            <person name="Koren S."/>
            <person name="Silverstein K.A.T."/>
            <person name="Beckman K.B."/>
            <person name="Gohl D.M."/>
        </authorList>
    </citation>
    <scope>NUCLEOTIDE SEQUENCE</scope>
    <source>
        <strain evidence="1">Duluth1</strain>
        <tissue evidence="1">Whole animal</tissue>
    </source>
</reference>
<gene>
    <name evidence="1" type="ORF">DPMN_066017</name>
</gene>
<evidence type="ECO:0000313" key="1">
    <source>
        <dbReference type="EMBL" id="KAH3706629.1"/>
    </source>
</evidence>
<sequence length="172" mass="19524">MQCSFENWKKGFFCFPKGDSSGRKLILAVNLRRVIDETVNCLPPQRFLTGRKTAPSLFFNGRRTAPSLFFIERRTALLLKNRGRRNPAKCPLNKEIARRNSPIFISKDGENTHTVVCGSIITRPTVQYILQWEERFFGKEPAGVVSLSCTKGGNCDDEVYNGCFPWTRGSAR</sequence>
<protein>
    <submittedName>
        <fullName evidence="1">Uncharacterized protein</fullName>
    </submittedName>
</protein>